<evidence type="ECO:0000256" key="1">
    <source>
        <dbReference type="SAM" id="SignalP"/>
    </source>
</evidence>
<dbReference type="Gene3D" id="1.25.40.10">
    <property type="entry name" value="Tetratricopeptide repeat domain"/>
    <property type="match status" value="1"/>
</dbReference>
<dbReference type="InterPro" id="IPR045653">
    <property type="entry name" value="DUF6396"/>
</dbReference>
<feature type="signal peptide" evidence="1">
    <location>
        <begin position="1"/>
        <end position="20"/>
    </location>
</feature>
<dbReference type="InterPro" id="IPR052748">
    <property type="entry name" value="ISR_Activator"/>
</dbReference>
<organism evidence="3 4">
    <name type="scientific">Pseudomonas veronii 1YdBTEX2</name>
    <dbReference type="NCBI Taxonomy" id="1295141"/>
    <lineage>
        <taxon>Bacteria</taxon>
        <taxon>Pseudomonadati</taxon>
        <taxon>Pseudomonadota</taxon>
        <taxon>Gammaproteobacteria</taxon>
        <taxon>Pseudomonadales</taxon>
        <taxon>Pseudomonadaceae</taxon>
        <taxon>Pseudomonas</taxon>
    </lineage>
</organism>
<dbReference type="InterPro" id="IPR011990">
    <property type="entry name" value="TPR-like_helical_dom_sf"/>
</dbReference>
<name>A0A1D3JXG3_PSEVE</name>
<dbReference type="EMBL" id="LT599583">
    <property type="protein sequence ID" value="SBW80715.1"/>
    <property type="molecule type" value="Genomic_DNA"/>
</dbReference>
<evidence type="ECO:0000313" key="4">
    <source>
        <dbReference type="Proteomes" id="UP000245431"/>
    </source>
</evidence>
<dbReference type="AlphaFoldDB" id="A0A1D3JXG3"/>
<dbReference type="SMART" id="SM00671">
    <property type="entry name" value="SEL1"/>
    <property type="match status" value="1"/>
</dbReference>
<dbReference type="PROSITE" id="PS51257">
    <property type="entry name" value="PROKAR_LIPOPROTEIN"/>
    <property type="match status" value="1"/>
</dbReference>
<accession>A0A1D3JXG3</accession>
<dbReference type="SUPFAM" id="SSF81901">
    <property type="entry name" value="HCP-like"/>
    <property type="match status" value="1"/>
</dbReference>
<evidence type="ECO:0000259" key="2">
    <source>
        <dbReference type="Pfam" id="PF19933"/>
    </source>
</evidence>
<sequence length="429" mass="47898">MRQLLLLSSLLLAACNNGDAFTYLNQDLPMNPIAEAKEKLTFTCVHETIPQPSAGADVLFQYARWLQKNNQLKQDETVDAEIERLYRIAAENGHYKANINLQNGAMRGYFQLQGDEHLRLSQRLIDEGVATGYYFVGIFLQQGSAGLKQDPEMALRYYRKAADSGNAQAQTYVGKKLAPSDMAPDIARQMRRCAAEQGNGEAARALGVNLQGKGRYQEALEAFQLGVAAGDSTSAYSLGKVFRNPPPTDELDYLGQQEDLERAERYNKISKVLGNYSYANPKVPEINDILPLPPAKLPAWDDKLKWLEERLANVPPENPSDALINQLANAMVLDPETGKPMLGSPSFSETNFLGPTCTSGEACPQSGYWKITWSGHGGFYQLVERNTARYFSQGEIMPMALVGFYQKRLWPLSEKYRQRHKEVTWGLLG</sequence>
<dbReference type="Proteomes" id="UP000245431">
    <property type="component" value="Chromosome PVE_r1"/>
</dbReference>
<gene>
    <name evidence="3" type="ORF">PVE_R1G2831</name>
</gene>
<proteinExistence type="predicted"/>
<dbReference type="PANTHER" id="PTHR45011:SF1">
    <property type="entry name" value="DAP3-BINDING CELL DEATH ENHANCER 1"/>
    <property type="match status" value="1"/>
</dbReference>
<dbReference type="Pfam" id="PF08238">
    <property type="entry name" value="Sel1"/>
    <property type="match status" value="1"/>
</dbReference>
<keyword evidence="1" id="KW-0732">Signal</keyword>
<dbReference type="RefSeq" id="WP_017846432.1">
    <property type="nucleotide sequence ID" value="NZ_AOUH01000016.1"/>
</dbReference>
<reference evidence="4" key="1">
    <citation type="submission" date="2016-07" db="EMBL/GenBank/DDBJ databases">
        <authorList>
            <person name="Florea S."/>
            <person name="Webb J.S."/>
            <person name="Jaromczyk J."/>
            <person name="Schardl C.L."/>
        </authorList>
    </citation>
    <scope>NUCLEOTIDE SEQUENCE [LARGE SCALE GENOMIC DNA]</scope>
    <source>
        <strain evidence="4">1YdBTEX2</strain>
    </source>
</reference>
<dbReference type="InterPro" id="IPR006597">
    <property type="entry name" value="Sel1-like"/>
</dbReference>
<dbReference type="PANTHER" id="PTHR45011">
    <property type="entry name" value="DAP3-BINDING CELL DEATH ENHANCER 1"/>
    <property type="match status" value="1"/>
</dbReference>
<protein>
    <recommendedName>
        <fullName evidence="2">DUF6396 domain-containing protein</fullName>
    </recommendedName>
</protein>
<feature type="domain" description="DUF6396" evidence="2">
    <location>
        <begin position="234"/>
        <end position="341"/>
    </location>
</feature>
<dbReference type="Pfam" id="PF19933">
    <property type="entry name" value="DUF6396"/>
    <property type="match status" value="1"/>
</dbReference>
<evidence type="ECO:0000313" key="3">
    <source>
        <dbReference type="EMBL" id="SBW80715.1"/>
    </source>
</evidence>
<feature type="chain" id="PRO_5008916240" description="DUF6396 domain-containing protein" evidence="1">
    <location>
        <begin position="21"/>
        <end position="429"/>
    </location>
</feature>